<accession>A0A9W6BZH2</accession>
<comment type="caution">
    <text evidence="2">The sequence shown here is derived from an EMBL/GenBank/DDBJ whole genome shotgun (WGS) entry which is preliminary data.</text>
</comment>
<dbReference type="Proteomes" id="UP001165080">
    <property type="component" value="Unassembled WGS sequence"/>
</dbReference>
<sequence length="100" mass="11097">MGGQGARRKRNWRHNQPGSPYYKYWQQSRDDATPFLEPDSPATAGKEAAAAAPPEANPDVQQEASAADPLGARRPELPQANPPVDRQQQQQELKQQQPEP</sequence>
<name>A0A9W6BZH2_9CHLO</name>
<reference evidence="2 3" key="1">
    <citation type="journal article" date="2023" name="Commun. Biol.">
        <title>Reorganization of the ancestral sex-determining regions during the evolution of trioecy in Pleodorina starrii.</title>
        <authorList>
            <person name="Takahashi K."/>
            <person name="Suzuki S."/>
            <person name="Kawai-Toyooka H."/>
            <person name="Yamamoto K."/>
            <person name="Hamaji T."/>
            <person name="Ootsuki R."/>
            <person name="Yamaguchi H."/>
            <person name="Kawachi M."/>
            <person name="Higashiyama T."/>
            <person name="Nozaki H."/>
        </authorList>
    </citation>
    <scope>NUCLEOTIDE SEQUENCE [LARGE SCALE GENOMIC DNA]</scope>
    <source>
        <strain evidence="2 3">NIES-4479</strain>
    </source>
</reference>
<keyword evidence="3" id="KW-1185">Reference proteome</keyword>
<evidence type="ECO:0000313" key="3">
    <source>
        <dbReference type="Proteomes" id="UP001165080"/>
    </source>
</evidence>
<evidence type="ECO:0000256" key="1">
    <source>
        <dbReference type="SAM" id="MobiDB-lite"/>
    </source>
</evidence>
<gene>
    <name evidence="2" type="primary">PLEST011502</name>
    <name evidence="2" type="ORF">PLESTB_001659500</name>
</gene>
<proteinExistence type="predicted"/>
<feature type="compositionally biased region" description="Low complexity" evidence="1">
    <location>
        <begin position="87"/>
        <end position="100"/>
    </location>
</feature>
<feature type="compositionally biased region" description="Low complexity" evidence="1">
    <location>
        <begin position="41"/>
        <end position="58"/>
    </location>
</feature>
<feature type="region of interest" description="Disordered" evidence="1">
    <location>
        <begin position="1"/>
        <end position="100"/>
    </location>
</feature>
<evidence type="ECO:0000313" key="2">
    <source>
        <dbReference type="EMBL" id="GLC60697.1"/>
    </source>
</evidence>
<protein>
    <submittedName>
        <fullName evidence="2">Uncharacterized protein</fullName>
    </submittedName>
</protein>
<dbReference type="AlphaFoldDB" id="A0A9W6BZH2"/>
<feature type="compositionally biased region" description="Basic residues" evidence="1">
    <location>
        <begin position="1"/>
        <end position="13"/>
    </location>
</feature>
<organism evidence="2 3">
    <name type="scientific">Pleodorina starrii</name>
    <dbReference type="NCBI Taxonomy" id="330485"/>
    <lineage>
        <taxon>Eukaryota</taxon>
        <taxon>Viridiplantae</taxon>
        <taxon>Chlorophyta</taxon>
        <taxon>core chlorophytes</taxon>
        <taxon>Chlorophyceae</taxon>
        <taxon>CS clade</taxon>
        <taxon>Chlamydomonadales</taxon>
        <taxon>Volvocaceae</taxon>
        <taxon>Pleodorina</taxon>
    </lineage>
</organism>
<dbReference type="OrthoDB" id="10621239at2759"/>
<dbReference type="EMBL" id="BRXU01000037">
    <property type="protein sequence ID" value="GLC60697.1"/>
    <property type="molecule type" value="Genomic_DNA"/>
</dbReference>